<accession>A0A841GS82</accession>
<keyword evidence="2" id="KW-1185">Reference proteome</keyword>
<proteinExistence type="predicted"/>
<evidence type="ECO:0008006" key="3">
    <source>
        <dbReference type="Google" id="ProtNLM"/>
    </source>
</evidence>
<reference evidence="1 2" key="1">
    <citation type="submission" date="2020-08" db="EMBL/GenBank/DDBJ databases">
        <title>Genomic Encyclopedia of Type Strains, Phase IV (KMG-IV): sequencing the most valuable type-strain genomes for metagenomic binning, comparative biology and taxonomic classification.</title>
        <authorList>
            <person name="Goeker M."/>
        </authorList>
    </citation>
    <scope>NUCLEOTIDE SEQUENCE [LARGE SCALE GENOMIC DNA]</scope>
    <source>
        <strain evidence="1 2">DSM 29007</strain>
    </source>
</reference>
<organism evidence="1 2">
    <name type="scientific">Longimicrobium terrae</name>
    <dbReference type="NCBI Taxonomy" id="1639882"/>
    <lineage>
        <taxon>Bacteria</taxon>
        <taxon>Pseudomonadati</taxon>
        <taxon>Gemmatimonadota</taxon>
        <taxon>Longimicrobiia</taxon>
        <taxon>Longimicrobiales</taxon>
        <taxon>Longimicrobiaceae</taxon>
        <taxon>Longimicrobium</taxon>
    </lineage>
</organism>
<dbReference type="SUPFAM" id="SSF52540">
    <property type="entry name" value="P-loop containing nucleoside triphosphate hydrolases"/>
    <property type="match status" value="1"/>
</dbReference>
<dbReference type="AlphaFoldDB" id="A0A841GS82"/>
<dbReference type="InterPro" id="IPR027417">
    <property type="entry name" value="P-loop_NTPase"/>
</dbReference>
<name>A0A841GS82_9BACT</name>
<protein>
    <recommendedName>
        <fullName evidence="3">Shikimate kinase</fullName>
    </recommendedName>
</protein>
<dbReference type="EMBL" id="JACHIA010000002">
    <property type="protein sequence ID" value="MBB6069189.1"/>
    <property type="molecule type" value="Genomic_DNA"/>
</dbReference>
<dbReference type="Gene3D" id="3.40.50.300">
    <property type="entry name" value="P-loop containing nucleotide triphosphate hydrolases"/>
    <property type="match status" value="1"/>
</dbReference>
<sequence>MSFQLVVLYGRPGVGKLTIGRHLAERTGFRLFHNHLAFDLALSLFKFGSPEFIELREEVWLSSLTRAASSGLSGVIFTFAPEITVPDVFIPTLQERINGAGGVVSFVELGCAPDELHRRLEQPDRAKYAKLKGIAKYQMAAAQGRFDRPIMPTPDHPVDTTHLSADESAESIAEFLARSAPA</sequence>
<evidence type="ECO:0000313" key="1">
    <source>
        <dbReference type="EMBL" id="MBB6069189.1"/>
    </source>
</evidence>
<dbReference type="Proteomes" id="UP000582837">
    <property type="component" value="Unassembled WGS sequence"/>
</dbReference>
<dbReference type="RefSeq" id="WP_170038095.1">
    <property type="nucleotide sequence ID" value="NZ_JABDTL010000002.1"/>
</dbReference>
<evidence type="ECO:0000313" key="2">
    <source>
        <dbReference type="Proteomes" id="UP000582837"/>
    </source>
</evidence>
<gene>
    <name evidence="1" type="ORF">HNQ61_000804</name>
</gene>
<comment type="caution">
    <text evidence="1">The sequence shown here is derived from an EMBL/GenBank/DDBJ whole genome shotgun (WGS) entry which is preliminary data.</text>
</comment>